<evidence type="ECO:0000259" key="2">
    <source>
        <dbReference type="PROSITE" id="PS51186"/>
    </source>
</evidence>
<gene>
    <name evidence="3" type="ORF">D9613_000998</name>
</gene>
<proteinExistence type="predicted"/>
<comment type="caution">
    <text evidence="3">The sequence shown here is derived from an EMBL/GenBank/DDBJ whole genome shotgun (WGS) entry which is preliminary data.</text>
</comment>
<sequence>MVLGFEYKSSQIFAFFISLSLFPIVSLILSKSLSTFCIVLMPVAVSNPFAVQSYQVAIYSHAQDIPQFALDSLRYHPVKSNTILPLLEKRMNQPPSNNGGEVWVVVHTGLDVKFIASVTCGAMGNYPLFIFTPIPYSYLHPSAISSPVYLLAQTLLRSVHRSRIYSVFAPQVVAEVFAEVWSSLTNIGVVQKPYYHAMISYVTNETLTLRNISSIQGAHCELRPATLSDTNAVAELCFLFASDSEPFLLDREGAMYEARTLIQSGQCWVYTVTRPYEPTKIACLVAYTRNTNVAATITKVVTHHQFRSQGCAEKLVGRVCLHLLATKRYVSLFVGITNRAANVYRKVGFIGVGEGAQPVQDIDPYIELGFDRKYVQLGHW</sequence>
<keyword evidence="1" id="KW-0812">Transmembrane</keyword>
<name>A0A8H4R2G7_9AGAR</name>
<keyword evidence="4" id="KW-1185">Reference proteome</keyword>
<dbReference type="InterPro" id="IPR016181">
    <property type="entry name" value="Acyl_CoA_acyltransferase"/>
</dbReference>
<dbReference type="SUPFAM" id="SSF55729">
    <property type="entry name" value="Acyl-CoA N-acyltransferases (Nat)"/>
    <property type="match status" value="1"/>
</dbReference>
<dbReference type="AlphaFoldDB" id="A0A8H4R2G7"/>
<keyword evidence="1" id="KW-0472">Membrane</keyword>
<protein>
    <recommendedName>
        <fullName evidence="2">N-acetyltransferase domain-containing protein</fullName>
    </recommendedName>
</protein>
<keyword evidence="1" id="KW-1133">Transmembrane helix</keyword>
<organism evidence="3 4">
    <name type="scientific">Agrocybe pediades</name>
    <dbReference type="NCBI Taxonomy" id="84607"/>
    <lineage>
        <taxon>Eukaryota</taxon>
        <taxon>Fungi</taxon>
        <taxon>Dikarya</taxon>
        <taxon>Basidiomycota</taxon>
        <taxon>Agaricomycotina</taxon>
        <taxon>Agaricomycetes</taxon>
        <taxon>Agaricomycetidae</taxon>
        <taxon>Agaricales</taxon>
        <taxon>Agaricineae</taxon>
        <taxon>Strophariaceae</taxon>
        <taxon>Agrocybe</taxon>
    </lineage>
</organism>
<reference evidence="3 4" key="1">
    <citation type="submission" date="2019-12" db="EMBL/GenBank/DDBJ databases">
        <authorList>
            <person name="Floudas D."/>
            <person name="Bentzer J."/>
            <person name="Ahren D."/>
            <person name="Johansson T."/>
            <person name="Persson P."/>
            <person name="Tunlid A."/>
        </authorList>
    </citation>
    <scope>NUCLEOTIDE SEQUENCE [LARGE SCALE GENOMIC DNA]</scope>
    <source>
        <strain evidence="3 4">CBS 102.39</strain>
    </source>
</reference>
<dbReference type="PROSITE" id="PS51186">
    <property type="entry name" value="GNAT"/>
    <property type="match status" value="1"/>
</dbReference>
<dbReference type="GO" id="GO:0016747">
    <property type="term" value="F:acyltransferase activity, transferring groups other than amino-acyl groups"/>
    <property type="evidence" value="ECO:0007669"/>
    <property type="project" value="InterPro"/>
</dbReference>
<feature type="transmembrane region" description="Helical" evidence="1">
    <location>
        <begin position="12"/>
        <end position="29"/>
    </location>
</feature>
<feature type="domain" description="N-acetyltransferase" evidence="2">
    <location>
        <begin position="220"/>
        <end position="371"/>
    </location>
</feature>
<dbReference type="Gene3D" id="3.40.630.30">
    <property type="match status" value="1"/>
</dbReference>
<evidence type="ECO:0000313" key="3">
    <source>
        <dbReference type="EMBL" id="KAF4621129.1"/>
    </source>
</evidence>
<evidence type="ECO:0000313" key="4">
    <source>
        <dbReference type="Proteomes" id="UP000521872"/>
    </source>
</evidence>
<dbReference type="EMBL" id="JAACJL010000015">
    <property type="protein sequence ID" value="KAF4621129.1"/>
    <property type="molecule type" value="Genomic_DNA"/>
</dbReference>
<dbReference type="Proteomes" id="UP000521872">
    <property type="component" value="Unassembled WGS sequence"/>
</dbReference>
<evidence type="ECO:0000256" key="1">
    <source>
        <dbReference type="SAM" id="Phobius"/>
    </source>
</evidence>
<accession>A0A8H4R2G7</accession>
<dbReference type="InterPro" id="IPR000182">
    <property type="entry name" value="GNAT_dom"/>
</dbReference>